<reference evidence="1 2" key="1">
    <citation type="submission" date="2016-02" db="EMBL/GenBank/DDBJ databases">
        <title>Genome sequence of Clostridium thermobutyricum DSM 4928.</title>
        <authorList>
            <person name="Poehlein A."/>
            <person name="Daniel R."/>
        </authorList>
    </citation>
    <scope>NUCLEOTIDE SEQUENCE [LARGE SCALE GENOMIC DNA]</scope>
    <source>
        <strain evidence="1 2">DSM 4928</strain>
    </source>
</reference>
<evidence type="ECO:0000313" key="2">
    <source>
        <dbReference type="Proteomes" id="UP000191448"/>
    </source>
</evidence>
<dbReference type="AlphaFoldDB" id="A0A1V4SSJ3"/>
<dbReference type="RefSeq" id="WP_002598812.1">
    <property type="nucleotide sequence ID" value="NZ_LTAY01000070.1"/>
</dbReference>
<dbReference type="EMBL" id="LTAY01000070">
    <property type="protein sequence ID" value="OPX46822.1"/>
    <property type="molecule type" value="Genomic_DNA"/>
</dbReference>
<evidence type="ECO:0000313" key="1">
    <source>
        <dbReference type="EMBL" id="OPX46822.1"/>
    </source>
</evidence>
<gene>
    <name evidence="1" type="ORF">CLTHE_26430</name>
</gene>
<organism evidence="1 2">
    <name type="scientific">Clostridium thermobutyricum DSM 4928</name>
    <dbReference type="NCBI Taxonomy" id="1121339"/>
    <lineage>
        <taxon>Bacteria</taxon>
        <taxon>Bacillati</taxon>
        <taxon>Bacillota</taxon>
        <taxon>Clostridia</taxon>
        <taxon>Eubacteriales</taxon>
        <taxon>Clostridiaceae</taxon>
        <taxon>Clostridium</taxon>
    </lineage>
</organism>
<comment type="caution">
    <text evidence="1">The sequence shown here is derived from an EMBL/GenBank/DDBJ whole genome shotgun (WGS) entry which is preliminary data.</text>
</comment>
<accession>A0A1V4SSJ3</accession>
<protein>
    <submittedName>
        <fullName evidence="1">Uncharacterized protein</fullName>
    </submittedName>
</protein>
<name>A0A1V4SSJ3_9CLOT</name>
<sequence length="51" mass="6013">MSDRLQKLLNEYKETKRCLEMGIEWLPSNDFAKAKLEVVNMIIEDLEKIDA</sequence>
<dbReference type="Proteomes" id="UP000191448">
    <property type="component" value="Unassembled WGS sequence"/>
</dbReference>
<proteinExistence type="predicted"/>